<keyword evidence="3 5" id="KW-0238">DNA-binding</keyword>
<evidence type="ECO:0000313" key="8">
    <source>
        <dbReference type="EMBL" id="MBF4769276.1"/>
    </source>
</evidence>
<dbReference type="InterPro" id="IPR005158">
    <property type="entry name" value="BTAD"/>
</dbReference>
<evidence type="ECO:0000256" key="5">
    <source>
        <dbReference type="PROSITE-ProRule" id="PRU01091"/>
    </source>
</evidence>
<dbReference type="InterPro" id="IPR011990">
    <property type="entry name" value="TPR-like_helical_dom_sf"/>
</dbReference>
<evidence type="ECO:0000256" key="1">
    <source>
        <dbReference type="ARBA" id="ARBA00005820"/>
    </source>
</evidence>
<dbReference type="SUPFAM" id="SSF48452">
    <property type="entry name" value="TPR-like"/>
    <property type="match status" value="1"/>
</dbReference>
<keyword evidence="9" id="KW-1185">Reference proteome</keyword>
<evidence type="ECO:0000256" key="3">
    <source>
        <dbReference type="ARBA" id="ARBA00023125"/>
    </source>
</evidence>
<dbReference type="Pfam" id="PF00486">
    <property type="entry name" value="Trans_reg_C"/>
    <property type="match status" value="1"/>
</dbReference>
<organism evidence="8 9">
    <name type="scientific">Nocardioides agariphilus</name>
    <dbReference type="NCBI Taxonomy" id="433664"/>
    <lineage>
        <taxon>Bacteria</taxon>
        <taxon>Bacillati</taxon>
        <taxon>Actinomycetota</taxon>
        <taxon>Actinomycetes</taxon>
        <taxon>Propionibacteriales</taxon>
        <taxon>Nocardioidaceae</taxon>
        <taxon>Nocardioides</taxon>
    </lineage>
</organism>
<protein>
    <submittedName>
        <fullName evidence="8">Winged helix-turn-helix domain-containing protein</fullName>
    </submittedName>
</protein>
<proteinExistence type="inferred from homology"/>
<feature type="region of interest" description="Disordered" evidence="6">
    <location>
        <begin position="422"/>
        <end position="467"/>
    </location>
</feature>
<evidence type="ECO:0000256" key="4">
    <source>
        <dbReference type="ARBA" id="ARBA00023163"/>
    </source>
</evidence>
<dbReference type="Gene3D" id="3.40.50.300">
    <property type="entry name" value="P-loop containing nucleotide triphosphate hydrolases"/>
    <property type="match status" value="1"/>
</dbReference>
<dbReference type="PROSITE" id="PS51755">
    <property type="entry name" value="OMPR_PHOB"/>
    <property type="match status" value="1"/>
</dbReference>
<dbReference type="GO" id="GO:0006355">
    <property type="term" value="P:regulation of DNA-templated transcription"/>
    <property type="evidence" value="ECO:0007669"/>
    <property type="project" value="InterPro"/>
</dbReference>
<feature type="DNA-binding region" description="OmpR/PhoB-type" evidence="5">
    <location>
        <begin position="1"/>
        <end position="91"/>
    </location>
</feature>
<dbReference type="Gene3D" id="1.25.40.10">
    <property type="entry name" value="Tetratricopeptide repeat domain"/>
    <property type="match status" value="1"/>
</dbReference>
<comment type="caution">
    <text evidence="8">The sequence shown here is derived from an EMBL/GenBank/DDBJ whole genome shotgun (WGS) entry which is preliminary data.</text>
</comment>
<dbReference type="SUPFAM" id="SSF52540">
    <property type="entry name" value="P-loop containing nucleoside triphosphate hydrolases"/>
    <property type="match status" value="1"/>
</dbReference>
<dbReference type="SMART" id="SM00862">
    <property type="entry name" value="Trans_reg_C"/>
    <property type="match status" value="1"/>
</dbReference>
<dbReference type="InterPro" id="IPR027417">
    <property type="entry name" value="P-loop_NTPase"/>
</dbReference>
<evidence type="ECO:0000256" key="6">
    <source>
        <dbReference type="SAM" id="MobiDB-lite"/>
    </source>
</evidence>
<dbReference type="PANTHER" id="PTHR35807:SF1">
    <property type="entry name" value="TRANSCRIPTIONAL REGULATOR REDD"/>
    <property type="match status" value="1"/>
</dbReference>
<dbReference type="PANTHER" id="PTHR35807">
    <property type="entry name" value="TRANSCRIPTIONAL REGULATOR REDD-RELATED"/>
    <property type="match status" value="1"/>
</dbReference>
<dbReference type="InterPro" id="IPR051677">
    <property type="entry name" value="AfsR-DnrI-RedD_regulator"/>
</dbReference>
<feature type="domain" description="OmpR/PhoB-type" evidence="7">
    <location>
        <begin position="1"/>
        <end position="91"/>
    </location>
</feature>
<dbReference type="SMART" id="SM01043">
    <property type="entry name" value="BTAD"/>
    <property type="match status" value="1"/>
</dbReference>
<keyword evidence="4" id="KW-0804">Transcription</keyword>
<dbReference type="Pfam" id="PF03704">
    <property type="entry name" value="BTAD"/>
    <property type="match status" value="1"/>
</dbReference>
<dbReference type="EMBL" id="JADKPO010000023">
    <property type="protein sequence ID" value="MBF4769276.1"/>
    <property type="molecule type" value="Genomic_DNA"/>
</dbReference>
<dbReference type="CDD" id="cd15831">
    <property type="entry name" value="BTAD"/>
    <property type="match status" value="1"/>
</dbReference>
<evidence type="ECO:0000313" key="9">
    <source>
        <dbReference type="Proteomes" id="UP000660668"/>
    </source>
</evidence>
<dbReference type="AlphaFoldDB" id="A0A930VP80"/>
<evidence type="ECO:0000256" key="2">
    <source>
        <dbReference type="ARBA" id="ARBA00023015"/>
    </source>
</evidence>
<keyword evidence="2" id="KW-0805">Transcription regulation</keyword>
<feature type="compositionally biased region" description="Polar residues" evidence="6">
    <location>
        <begin position="450"/>
        <end position="461"/>
    </location>
</feature>
<dbReference type="SUPFAM" id="SSF46894">
    <property type="entry name" value="C-terminal effector domain of the bipartite response regulators"/>
    <property type="match status" value="1"/>
</dbReference>
<feature type="region of interest" description="Disordered" evidence="6">
    <location>
        <begin position="239"/>
        <end position="262"/>
    </location>
</feature>
<dbReference type="InterPro" id="IPR001867">
    <property type="entry name" value="OmpR/PhoB-type_DNA-bd"/>
</dbReference>
<accession>A0A930VP80</accession>
<reference evidence="8" key="1">
    <citation type="submission" date="2020-11" db="EMBL/GenBank/DDBJ databases">
        <title>Nocardioides cynanchi sp. nov., isolated from soil of rhizosphere of Cynanchum wilfordii.</title>
        <authorList>
            <person name="Lee J.-S."/>
            <person name="Suh M.K."/>
            <person name="Kim J.-S."/>
        </authorList>
    </citation>
    <scope>NUCLEOTIDE SEQUENCE</scope>
    <source>
        <strain evidence="8">KCTC 19276</strain>
    </source>
</reference>
<sequence length="467" mass="49798">MDVFVLGDPHLRVDGQQLPFPAGRPGRLLASLLVARGKVVTDDRLVDDVWGEELPVDARAALHTTVGRARRALGPEGSRIARTAVGYRLDLAGVVVDADQFAAALTQARALEDGRRLAAYDEALALWRGTAWAGLAADIAQGEALRLEEGRLAAREERAELLLKLGRAREAADELRQLVAEQPLRDRHSLLLMRALHRLGGSAEALSVYTDHRVALAEELGLDPSPELVEAQRRILERASEASRPDVPDPTGDVASDVPGDPSVTLIGRDEDIDQVRTLTTRHRCVTLVGPGGVGKTSVARAVSGAEQVAWWCDLTSVSSQAGVRAVVATALEVEVFPGGTAEAALRRRSQTASGLLVLDNCEHVLAAASDLVTEIVAAGRASGSSPPAGSGSGSPSSRSIPWRHSGCQGQVLRTQTYRRWRCSSSEHARQLPTSRPRRKSSTTLPSSSADSTVSLWPSSSRRAESA</sequence>
<dbReference type="GO" id="GO:0003677">
    <property type="term" value="F:DNA binding"/>
    <property type="evidence" value="ECO:0007669"/>
    <property type="project" value="UniProtKB-UniRule"/>
</dbReference>
<comment type="similarity">
    <text evidence="1">Belongs to the AfsR/DnrI/RedD regulatory family.</text>
</comment>
<evidence type="ECO:0000259" key="7">
    <source>
        <dbReference type="PROSITE" id="PS51755"/>
    </source>
</evidence>
<dbReference type="RefSeq" id="WP_194697425.1">
    <property type="nucleotide sequence ID" value="NZ_JADKPO010000023.1"/>
</dbReference>
<dbReference type="Proteomes" id="UP000660668">
    <property type="component" value="Unassembled WGS sequence"/>
</dbReference>
<dbReference type="Gene3D" id="1.10.10.10">
    <property type="entry name" value="Winged helix-like DNA-binding domain superfamily/Winged helix DNA-binding domain"/>
    <property type="match status" value="1"/>
</dbReference>
<dbReference type="InterPro" id="IPR016032">
    <property type="entry name" value="Sig_transdc_resp-reg_C-effctor"/>
</dbReference>
<feature type="region of interest" description="Disordered" evidence="6">
    <location>
        <begin position="381"/>
        <end position="406"/>
    </location>
</feature>
<dbReference type="InterPro" id="IPR036388">
    <property type="entry name" value="WH-like_DNA-bd_sf"/>
</dbReference>
<feature type="compositionally biased region" description="Low complexity" evidence="6">
    <location>
        <begin position="381"/>
        <end position="400"/>
    </location>
</feature>
<dbReference type="GO" id="GO:0000160">
    <property type="term" value="P:phosphorelay signal transduction system"/>
    <property type="evidence" value="ECO:0007669"/>
    <property type="project" value="InterPro"/>
</dbReference>
<name>A0A930VP80_9ACTN</name>
<gene>
    <name evidence="8" type="ORF">ISU10_16030</name>
</gene>